<evidence type="ECO:0000259" key="6">
    <source>
        <dbReference type="PROSITE" id="PS50048"/>
    </source>
</evidence>
<accession>A0A0M8P891</accession>
<dbReference type="GO" id="GO:0006351">
    <property type="term" value="P:DNA-templated transcription"/>
    <property type="evidence" value="ECO:0007669"/>
    <property type="project" value="InterPro"/>
</dbReference>
<dbReference type="SUPFAM" id="SSF57701">
    <property type="entry name" value="Zn2/Cys6 DNA-binding domain"/>
    <property type="match status" value="1"/>
</dbReference>
<evidence type="ECO:0000256" key="5">
    <source>
        <dbReference type="ARBA" id="ARBA00023242"/>
    </source>
</evidence>
<dbReference type="GO" id="GO:0000981">
    <property type="term" value="F:DNA-binding transcription factor activity, RNA polymerase II-specific"/>
    <property type="evidence" value="ECO:0007669"/>
    <property type="project" value="InterPro"/>
</dbReference>
<comment type="caution">
    <text evidence="7">The sequence shown here is derived from an EMBL/GenBank/DDBJ whole genome shotgun (WGS) entry which is preliminary data.</text>
</comment>
<dbReference type="Pfam" id="PF04082">
    <property type="entry name" value="Fungal_trans"/>
    <property type="match status" value="1"/>
</dbReference>
<dbReference type="PROSITE" id="PS00463">
    <property type="entry name" value="ZN2_CY6_FUNGAL_1"/>
    <property type="match status" value="1"/>
</dbReference>
<keyword evidence="5" id="KW-0539">Nucleus</keyword>
<evidence type="ECO:0000256" key="4">
    <source>
        <dbReference type="ARBA" id="ARBA00023163"/>
    </source>
</evidence>
<evidence type="ECO:0000256" key="2">
    <source>
        <dbReference type="ARBA" id="ARBA00023015"/>
    </source>
</evidence>
<gene>
    <name evidence="7" type="ORF">ACN38_g3430</name>
</gene>
<evidence type="ECO:0000313" key="8">
    <source>
        <dbReference type="Proteomes" id="UP000037696"/>
    </source>
</evidence>
<dbReference type="InterPro" id="IPR051127">
    <property type="entry name" value="Fungal_SecMet_Regulators"/>
</dbReference>
<evidence type="ECO:0000256" key="3">
    <source>
        <dbReference type="ARBA" id="ARBA00023125"/>
    </source>
</evidence>
<dbReference type="CDD" id="cd12148">
    <property type="entry name" value="fungal_TF_MHR"/>
    <property type="match status" value="1"/>
</dbReference>
<dbReference type="AlphaFoldDB" id="A0A0M8P891"/>
<keyword evidence="1" id="KW-0479">Metal-binding</keyword>
<dbReference type="PANTHER" id="PTHR47424">
    <property type="entry name" value="REGULATORY PROTEIN GAL4"/>
    <property type="match status" value="1"/>
</dbReference>
<dbReference type="PANTHER" id="PTHR47424:SF3">
    <property type="entry name" value="REGULATORY PROTEIN GAL4"/>
    <property type="match status" value="1"/>
</dbReference>
<name>A0A0M8P891_9EURO</name>
<dbReference type="GO" id="GO:0000435">
    <property type="term" value="P:positive regulation of transcription from RNA polymerase II promoter by galactose"/>
    <property type="evidence" value="ECO:0007669"/>
    <property type="project" value="TreeGrafter"/>
</dbReference>
<sequence>MIDQDTPPKPLRRQRLRVANACQICRLRKIKCDGARPACTRCQERGKTCVYGRFANAVEKQTTHKPCGQASSVHKPAPMLVSPPSPALSDSVAAMPPIVDSLPGSHYVDEDQKVEPDLEQNRAYYTAHGRFADQVAAAIDVRAGLIPATCHQIPLVDAPLFGDLDLPSQSCPLSSSTELPPRAYSDQLIDIYWQHVDPMEPVLDRQHFLEIYEKTYSTTMMPLYTDYSIWLGILNVVFALAIQRQENIPLLQRNEEGNRFFQRAWALLPAESMLWKPASLELVQCLMLMNRYLHCTNNQQKTWMTAGLAMRIAQNMCCHLAEIPSVQGFSDNKALKQKLWASCVALDRCISWSLGKTSSMVLIPSPPITTPQQLGQNAMHDAWGLGLHEIGNQIQLAQIQTRTSLAGRFRPPLQSQQDQYHDAALQLDACLQNWENSLPSDWQSQNIRMVVDRSSRAERYLLHLRYLHHRIFLFRPMLARFYSMKTDTHPSLKSRSLSHRLLRESASMCIEAAQQVASLVNETLELDEPIGLLPWWYRIYYLHIAGANFLAAMFRSELYTDSVSQSWKSVLLALRAHEHLSPYIQQCVWTFETLAVRILGKPYPSLDGSGCDLMVDGSSGVSFDDIFQYVNIDFDNFIFGPEDFSEGLV</sequence>
<proteinExistence type="predicted"/>
<dbReference type="InterPro" id="IPR036864">
    <property type="entry name" value="Zn2-C6_fun-type_DNA-bd_sf"/>
</dbReference>
<dbReference type="GO" id="GO:0000978">
    <property type="term" value="F:RNA polymerase II cis-regulatory region sequence-specific DNA binding"/>
    <property type="evidence" value="ECO:0007669"/>
    <property type="project" value="TreeGrafter"/>
</dbReference>
<dbReference type="EMBL" id="LHQQ01000041">
    <property type="protein sequence ID" value="KOS45577.1"/>
    <property type="molecule type" value="Genomic_DNA"/>
</dbReference>
<reference evidence="7 8" key="1">
    <citation type="submission" date="2015-08" db="EMBL/GenBank/DDBJ databases">
        <title>Genome sequencing of Penicillium nordicum.</title>
        <authorList>
            <person name="Nguyen H.D."/>
            <person name="Seifert K.A."/>
        </authorList>
    </citation>
    <scope>NUCLEOTIDE SEQUENCE [LARGE SCALE GENOMIC DNA]</scope>
    <source>
        <strain evidence="7 8">DAOMC 185683</strain>
    </source>
</reference>
<dbReference type="SMART" id="SM00066">
    <property type="entry name" value="GAL4"/>
    <property type="match status" value="1"/>
</dbReference>
<dbReference type="CDD" id="cd00067">
    <property type="entry name" value="GAL4"/>
    <property type="match status" value="1"/>
</dbReference>
<protein>
    <recommendedName>
        <fullName evidence="6">Zn(2)-C6 fungal-type domain-containing protein</fullName>
    </recommendedName>
</protein>
<keyword evidence="8" id="KW-1185">Reference proteome</keyword>
<dbReference type="GO" id="GO:0008270">
    <property type="term" value="F:zinc ion binding"/>
    <property type="evidence" value="ECO:0007669"/>
    <property type="project" value="InterPro"/>
</dbReference>
<keyword evidence="3" id="KW-0238">DNA-binding</keyword>
<dbReference type="Gene3D" id="4.10.240.10">
    <property type="entry name" value="Zn(2)-C6 fungal-type DNA-binding domain"/>
    <property type="match status" value="1"/>
</dbReference>
<keyword evidence="2" id="KW-0805">Transcription regulation</keyword>
<organism evidence="7 8">
    <name type="scientific">Penicillium nordicum</name>
    <dbReference type="NCBI Taxonomy" id="229535"/>
    <lineage>
        <taxon>Eukaryota</taxon>
        <taxon>Fungi</taxon>
        <taxon>Dikarya</taxon>
        <taxon>Ascomycota</taxon>
        <taxon>Pezizomycotina</taxon>
        <taxon>Eurotiomycetes</taxon>
        <taxon>Eurotiomycetidae</taxon>
        <taxon>Eurotiales</taxon>
        <taxon>Aspergillaceae</taxon>
        <taxon>Penicillium</taxon>
    </lineage>
</organism>
<evidence type="ECO:0000313" key="7">
    <source>
        <dbReference type="EMBL" id="KOS45577.1"/>
    </source>
</evidence>
<dbReference type="SMART" id="SM00906">
    <property type="entry name" value="Fungal_trans"/>
    <property type="match status" value="1"/>
</dbReference>
<dbReference type="Proteomes" id="UP000037696">
    <property type="component" value="Unassembled WGS sequence"/>
</dbReference>
<dbReference type="InterPro" id="IPR007219">
    <property type="entry name" value="XnlR_reg_dom"/>
</dbReference>
<dbReference type="GO" id="GO:0005634">
    <property type="term" value="C:nucleus"/>
    <property type="evidence" value="ECO:0007669"/>
    <property type="project" value="TreeGrafter"/>
</dbReference>
<feature type="domain" description="Zn(2)-C6 fungal-type" evidence="6">
    <location>
        <begin position="21"/>
        <end position="51"/>
    </location>
</feature>
<dbReference type="PROSITE" id="PS50048">
    <property type="entry name" value="ZN2_CY6_FUNGAL_2"/>
    <property type="match status" value="1"/>
</dbReference>
<keyword evidence="4" id="KW-0804">Transcription</keyword>
<dbReference type="Pfam" id="PF00172">
    <property type="entry name" value="Zn_clus"/>
    <property type="match status" value="1"/>
</dbReference>
<dbReference type="OrthoDB" id="424974at2759"/>
<dbReference type="InterPro" id="IPR001138">
    <property type="entry name" value="Zn2Cys6_DnaBD"/>
</dbReference>
<evidence type="ECO:0000256" key="1">
    <source>
        <dbReference type="ARBA" id="ARBA00022723"/>
    </source>
</evidence>
<dbReference type="STRING" id="229535.A0A0M8P891"/>